<protein>
    <recommendedName>
        <fullName evidence="6">Rv3651-like N-terminal domain-containing protein</fullName>
    </recommendedName>
</protein>
<gene>
    <name evidence="4" type="ORF">BST26_02825</name>
</gene>
<dbReference type="AlphaFoldDB" id="A0A1X0DLS2"/>
<dbReference type="Pfam" id="PF18621">
    <property type="entry name" value="Rv3651-like_middle"/>
    <property type="match status" value="1"/>
</dbReference>
<dbReference type="Proteomes" id="UP000192801">
    <property type="component" value="Unassembled WGS sequence"/>
</dbReference>
<feature type="domain" description="Rv3651-like C-terminal" evidence="3">
    <location>
        <begin position="219"/>
        <end position="323"/>
    </location>
</feature>
<evidence type="ECO:0000313" key="4">
    <source>
        <dbReference type="EMBL" id="ORA73351.1"/>
    </source>
</evidence>
<dbReference type="InterPro" id="IPR048578">
    <property type="entry name" value="Rv3651-like_C"/>
</dbReference>
<evidence type="ECO:0000259" key="2">
    <source>
        <dbReference type="Pfam" id="PF18621"/>
    </source>
</evidence>
<reference evidence="4 5" key="1">
    <citation type="submission" date="2016-12" db="EMBL/GenBank/DDBJ databases">
        <title>The new phylogeny of genus Mycobacterium.</title>
        <authorList>
            <person name="Tortoli E."/>
            <person name="Trovato A."/>
            <person name="Cirillo D.M."/>
        </authorList>
    </citation>
    <scope>NUCLEOTIDE SEQUENCE [LARGE SCALE GENOMIC DNA]</scope>
    <source>
        <strain evidence="4 5">DSM 45130</strain>
    </source>
</reference>
<name>A0A1X0DLS2_9MYCO</name>
<proteinExistence type="predicted"/>
<keyword evidence="5" id="KW-1185">Reference proteome</keyword>
<feature type="domain" description="Rv3651-like N-terminal" evidence="1">
    <location>
        <begin position="4"/>
        <end position="96"/>
    </location>
</feature>
<dbReference type="InterPro" id="IPR041458">
    <property type="entry name" value="Rv3651-like_N"/>
</dbReference>
<dbReference type="Pfam" id="PF21043">
    <property type="entry name" value="Rv3651-like_C"/>
    <property type="match status" value="1"/>
</dbReference>
<evidence type="ECO:0000259" key="3">
    <source>
        <dbReference type="Pfam" id="PF21043"/>
    </source>
</evidence>
<sequence>MQHNWLLLETLGSEPLVVADGQVPTEPTPVSTYLRRSPHLSALQTAIAETVTTGSPLASITPKQKAVIRTEPTAMGDGRVHGVQLWVGALDEDPPERPIPGPLLWNLTTGVAIDSPAALANRGEDPDAAPVHARAFADDLPIGSPRAGETRLLALILTRTPGETLCENWHLVDRYGASIAVAFVARVVEEEAEDGSMQLIGRGMNWRSDPDTVTDEPETLAERILEGLAMPGQHRALIDLHTGTLLKWLDPPFPGYDWRTHTVHPDDQEALYALADEFGPRGTSRVLRMATYDGGWLPVHITLNRIEIEPGIFAGLLTLRDATPCDEADPPEPTPEP</sequence>
<dbReference type="InterPro" id="IPR041439">
    <property type="entry name" value="Rv3651-like_middle"/>
</dbReference>
<evidence type="ECO:0000259" key="1">
    <source>
        <dbReference type="Pfam" id="PF18007"/>
    </source>
</evidence>
<dbReference type="RefSeq" id="WP_083029255.1">
    <property type="nucleotide sequence ID" value="NZ_AP022618.1"/>
</dbReference>
<evidence type="ECO:0000313" key="5">
    <source>
        <dbReference type="Proteomes" id="UP000192801"/>
    </source>
</evidence>
<accession>A0A1X0DLS2</accession>
<dbReference type="Pfam" id="PF18007">
    <property type="entry name" value="Rv3651-like_N"/>
    <property type="match status" value="1"/>
</dbReference>
<organism evidence="4 5">
    <name type="scientific">Mycolicibacterium insubricum</name>
    <dbReference type="NCBI Taxonomy" id="444597"/>
    <lineage>
        <taxon>Bacteria</taxon>
        <taxon>Bacillati</taxon>
        <taxon>Actinomycetota</taxon>
        <taxon>Actinomycetes</taxon>
        <taxon>Mycobacteriales</taxon>
        <taxon>Mycobacteriaceae</taxon>
        <taxon>Mycolicibacterium</taxon>
    </lineage>
</organism>
<dbReference type="EMBL" id="MVHS01000004">
    <property type="protein sequence ID" value="ORA73351.1"/>
    <property type="molecule type" value="Genomic_DNA"/>
</dbReference>
<evidence type="ECO:0008006" key="6">
    <source>
        <dbReference type="Google" id="ProtNLM"/>
    </source>
</evidence>
<dbReference type="OrthoDB" id="4745618at2"/>
<feature type="domain" description="Rv3651-like middle" evidence="2">
    <location>
        <begin position="99"/>
        <end position="208"/>
    </location>
</feature>
<comment type="caution">
    <text evidence="4">The sequence shown here is derived from an EMBL/GenBank/DDBJ whole genome shotgun (WGS) entry which is preliminary data.</text>
</comment>